<feature type="region of interest" description="Disordered" evidence="6">
    <location>
        <begin position="574"/>
        <end position="596"/>
    </location>
</feature>
<evidence type="ECO:0000313" key="9">
    <source>
        <dbReference type="Proteomes" id="UP000887575"/>
    </source>
</evidence>
<evidence type="ECO:0000259" key="7">
    <source>
        <dbReference type="Pfam" id="PF01167"/>
    </source>
</evidence>
<evidence type="ECO:0000256" key="4">
    <source>
        <dbReference type="ARBA" id="ARBA00022574"/>
    </source>
</evidence>
<dbReference type="PANTHER" id="PTHR16517">
    <property type="entry name" value="TUBBY-RELATED"/>
    <property type="match status" value="1"/>
</dbReference>
<dbReference type="GO" id="GO:0005737">
    <property type="term" value="C:cytoplasm"/>
    <property type="evidence" value="ECO:0007669"/>
    <property type="project" value="UniProtKB-SubCell"/>
</dbReference>
<dbReference type="InterPro" id="IPR000007">
    <property type="entry name" value="Tubby_C"/>
</dbReference>
<dbReference type="Gene3D" id="3.20.90.10">
    <property type="entry name" value="Tubby Protein, Chain A"/>
    <property type="match status" value="1"/>
</dbReference>
<accession>A0AAF3FDY0</accession>
<keyword evidence="4" id="KW-0853">WD repeat</keyword>
<dbReference type="PANTHER" id="PTHR16517:SF2">
    <property type="entry name" value="TUBBY-RELATED PROTEIN 4"/>
    <property type="match status" value="1"/>
</dbReference>
<evidence type="ECO:0000256" key="6">
    <source>
        <dbReference type="SAM" id="MobiDB-lite"/>
    </source>
</evidence>
<feature type="compositionally biased region" description="Low complexity" evidence="6">
    <location>
        <begin position="579"/>
        <end position="591"/>
    </location>
</feature>
<evidence type="ECO:0000256" key="2">
    <source>
        <dbReference type="ARBA" id="ARBA00007129"/>
    </source>
</evidence>
<dbReference type="Proteomes" id="UP000887575">
    <property type="component" value="Unassembled WGS sequence"/>
</dbReference>
<evidence type="ECO:0000259" key="8">
    <source>
        <dbReference type="Pfam" id="PF24797"/>
    </source>
</evidence>
<feature type="domain" description="Tubby C-terminal" evidence="7">
    <location>
        <begin position="773"/>
        <end position="939"/>
    </location>
</feature>
<protein>
    <submittedName>
        <fullName evidence="10">Tubby C-terminal domain-containing protein</fullName>
    </submittedName>
</protein>
<comment type="similarity">
    <text evidence="2">Belongs to the TUB family.</text>
</comment>
<sequence length="944" mass="104663">MKIAWESPDWPGSRIDPGITCLTWMPQPDRPGHGMLGIGSESGAVGVTLTSIAPCDEDSQRYNFNLRGHHSTICMATWNKPQCKLASCDASGVIYVWVRNDDRWSVELVNDRGVKVRDLSWSPCGRSALICYEDNFVLVGSASGQRIWSHQFPAADHDVTCGVWAAESREIILGFATGSIQVMFCDGGNITERSLCNEPITKLACSTEINGKWTLAALTERKLIMISAYDQVVPHTYTGTLLIKKIEWNSDGTLLAAITELHQLLIFDREARLIHREEVPLSKDRPLSAFTWAHNGKTIVVAAGGHVVVGKRLDVVLEEENEAAVSGKVLMGVPSLFNLVTYAVWRELGASSRRVDRLPLPNREKESIKLLDHHIIRCRIPRSDDLCKFVCTVNDARSYCTIRPLTRGSHSYVLCMEHMGGLVPLLVGRQVNRFLPQFHVSLHHGTHTGSPGTGTPPTNRQQTTIGGSAQVEDMSVLPRTSTGRNSLWRRSKRQLRALMSRHVNAAVRAPRTDSRLVHVSSNVWCTRFQVTSLSPQHLPGFLAQIVYKTSVLHLQPRQMTVQLANMSLSSKPLSVTRRSSGLDNSSNASSNRNEKINEEELNIIELGENETEDDLAQLLTSSRISGENGDRDDGLTHEERLFFDRVLTECASLRAAMELAVPSTSGCLPSANTTTTSNAISAGSSNSTRAAMHSLSPAISPSLSHSEIGSLATSALSWQEEVDSMEYIDGADEEAALLNTESSERSRQQIREKGQAPVEQRDSSKRKSTEKAKDNEDIRTHLDKLSRIAAQLGQRQSNFNKNRDRDSIRKMRTQVKELLRRVNEIEKKVGGADVRGEVRDLVHTIEEMKRALGEGSRASRLPQNMLTLHNKAPIWNETNQVYQLDFGGRVTQESAKNFQIEVDSKQVLQFGRIEGGAYTLDFRAPFCAAQAFAVALASITQRLK</sequence>
<keyword evidence="5" id="KW-0677">Repeat</keyword>
<keyword evidence="9" id="KW-1185">Reference proteome</keyword>
<feature type="compositionally biased region" description="Basic and acidic residues" evidence="6">
    <location>
        <begin position="742"/>
        <end position="780"/>
    </location>
</feature>
<reference evidence="10" key="1">
    <citation type="submission" date="2024-02" db="UniProtKB">
        <authorList>
            <consortium name="WormBaseParasite"/>
        </authorList>
    </citation>
    <scope>IDENTIFICATION</scope>
</reference>
<dbReference type="SUPFAM" id="SSF54518">
    <property type="entry name" value="Tubby C-terminal domain-like"/>
    <property type="match status" value="1"/>
</dbReference>
<dbReference type="InterPro" id="IPR015943">
    <property type="entry name" value="WD40/YVTN_repeat-like_dom_sf"/>
</dbReference>
<feature type="region of interest" description="Disordered" evidence="6">
    <location>
        <begin position="445"/>
        <end position="464"/>
    </location>
</feature>
<dbReference type="WBParaSite" id="MBELARI_LOCUS5221">
    <property type="protein sequence ID" value="MBELARI_LOCUS5221"/>
    <property type="gene ID" value="MBELARI_LOCUS5221"/>
</dbReference>
<keyword evidence="3" id="KW-0963">Cytoplasm</keyword>
<evidence type="ECO:0000256" key="5">
    <source>
        <dbReference type="ARBA" id="ARBA00022737"/>
    </source>
</evidence>
<evidence type="ECO:0000313" key="10">
    <source>
        <dbReference type="WBParaSite" id="MBELARI_LOCUS5221"/>
    </source>
</evidence>
<dbReference type="InterPro" id="IPR056159">
    <property type="entry name" value="Beta-prop_IFT121_TULP_N"/>
</dbReference>
<dbReference type="AlphaFoldDB" id="A0AAF3FDY0"/>
<dbReference type="Pfam" id="PF24797">
    <property type="entry name" value="Beta-prop_WDR35_TULP_N"/>
    <property type="match status" value="1"/>
</dbReference>
<name>A0AAF3FDY0_9BILA</name>
<dbReference type="Pfam" id="PF01167">
    <property type="entry name" value="Tub"/>
    <property type="match status" value="1"/>
</dbReference>
<comment type="subcellular location">
    <subcellularLocation>
        <location evidence="1">Cytoplasm</location>
    </subcellularLocation>
</comment>
<feature type="compositionally biased region" description="Low complexity" evidence="6">
    <location>
        <begin position="447"/>
        <end position="458"/>
    </location>
</feature>
<proteinExistence type="inferred from homology"/>
<organism evidence="9 10">
    <name type="scientific">Mesorhabditis belari</name>
    <dbReference type="NCBI Taxonomy" id="2138241"/>
    <lineage>
        <taxon>Eukaryota</taxon>
        <taxon>Metazoa</taxon>
        <taxon>Ecdysozoa</taxon>
        <taxon>Nematoda</taxon>
        <taxon>Chromadorea</taxon>
        <taxon>Rhabditida</taxon>
        <taxon>Rhabditina</taxon>
        <taxon>Rhabditomorpha</taxon>
        <taxon>Rhabditoidea</taxon>
        <taxon>Rhabditidae</taxon>
        <taxon>Mesorhabditinae</taxon>
        <taxon>Mesorhabditis</taxon>
    </lineage>
</organism>
<evidence type="ECO:0000256" key="3">
    <source>
        <dbReference type="ARBA" id="ARBA00022490"/>
    </source>
</evidence>
<dbReference type="InterPro" id="IPR025659">
    <property type="entry name" value="Tubby-like_C"/>
</dbReference>
<feature type="domain" description="IFT121/TULP4 N-terminal" evidence="8">
    <location>
        <begin position="61"/>
        <end position="306"/>
    </location>
</feature>
<feature type="region of interest" description="Disordered" evidence="6">
    <location>
        <begin position="739"/>
        <end position="780"/>
    </location>
</feature>
<evidence type="ECO:0000256" key="1">
    <source>
        <dbReference type="ARBA" id="ARBA00004496"/>
    </source>
</evidence>
<dbReference type="InterPro" id="IPR036322">
    <property type="entry name" value="WD40_repeat_dom_sf"/>
</dbReference>
<dbReference type="SUPFAM" id="SSF50978">
    <property type="entry name" value="WD40 repeat-like"/>
    <property type="match status" value="1"/>
</dbReference>
<dbReference type="Gene3D" id="2.130.10.10">
    <property type="entry name" value="YVTN repeat-like/Quinoprotein amine dehydrogenase"/>
    <property type="match status" value="1"/>
</dbReference>
<dbReference type="PRINTS" id="PR01573">
    <property type="entry name" value="SUPERTUBBY"/>
</dbReference>